<keyword evidence="3" id="KW-1185">Reference proteome</keyword>
<dbReference type="PRINTS" id="PR00111">
    <property type="entry name" value="ABHYDROLASE"/>
</dbReference>
<dbReference type="PANTHER" id="PTHR46438">
    <property type="entry name" value="ALPHA/BETA-HYDROLASES SUPERFAMILY PROTEIN"/>
    <property type="match status" value="1"/>
</dbReference>
<dbReference type="EMBL" id="AP022612">
    <property type="protein sequence ID" value="BBZ32594.1"/>
    <property type="molecule type" value="Genomic_DNA"/>
</dbReference>
<dbReference type="InterPro" id="IPR000639">
    <property type="entry name" value="Epox_hydrolase-like"/>
</dbReference>
<dbReference type="PANTHER" id="PTHR46438:SF2">
    <property type="entry name" value="ALPHA_BETA-HYDROLASES SUPERFAMILY PROTEIN"/>
    <property type="match status" value="1"/>
</dbReference>
<accession>A0A7I7XTY9</accession>
<dbReference type="SUPFAM" id="SSF53474">
    <property type="entry name" value="alpha/beta-Hydrolases"/>
    <property type="match status" value="1"/>
</dbReference>
<reference evidence="2" key="2">
    <citation type="submission" date="2020-02" db="EMBL/GenBank/DDBJ databases">
        <authorList>
            <person name="Matsumoto Y."/>
            <person name="Motooka D."/>
            <person name="Nakamura S."/>
        </authorList>
    </citation>
    <scope>NUCLEOTIDE SEQUENCE</scope>
    <source>
        <strain evidence="2">JCM 13671</strain>
    </source>
</reference>
<dbReference type="Pfam" id="PF12697">
    <property type="entry name" value="Abhydrolase_6"/>
    <property type="match status" value="1"/>
</dbReference>
<protein>
    <submittedName>
        <fullName evidence="2">Alpha/beta hydrolase</fullName>
    </submittedName>
</protein>
<name>A0A7I7XTY9_9MYCO</name>
<gene>
    <name evidence="2" type="ORF">MCNF_11990</name>
</gene>
<evidence type="ECO:0000313" key="3">
    <source>
        <dbReference type="Proteomes" id="UP000466931"/>
    </source>
</evidence>
<dbReference type="InterPro" id="IPR029058">
    <property type="entry name" value="AB_hydrolase_fold"/>
</dbReference>
<evidence type="ECO:0000313" key="2">
    <source>
        <dbReference type="EMBL" id="BBZ32594.1"/>
    </source>
</evidence>
<dbReference type="Proteomes" id="UP000466931">
    <property type="component" value="Chromosome"/>
</dbReference>
<dbReference type="PRINTS" id="PR00412">
    <property type="entry name" value="EPOXHYDRLASE"/>
</dbReference>
<dbReference type="Gene3D" id="3.40.50.1820">
    <property type="entry name" value="alpha/beta hydrolase"/>
    <property type="match status" value="1"/>
</dbReference>
<dbReference type="GO" id="GO:0016787">
    <property type="term" value="F:hydrolase activity"/>
    <property type="evidence" value="ECO:0007669"/>
    <property type="project" value="UniProtKB-KW"/>
</dbReference>
<proteinExistence type="predicted"/>
<reference evidence="2" key="1">
    <citation type="journal article" date="2019" name="Emerg. Microbes Infect.">
        <title>Comprehensive subspecies identification of 175 nontuberculous mycobacteria species based on 7547 genomic profiles.</title>
        <authorList>
            <person name="Matsumoto Y."/>
            <person name="Kinjo T."/>
            <person name="Motooka D."/>
            <person name="Nabeya D."/>
            <person name="Jung N."/>
            <person name="Uechi K."/>
            <person name="Horii T."/>
            <person name="Iida T."/>
            <person name="Fujita J."/>
            <person name="Nakamura S."/>
        </authorList>
    </citation>
    <scope>NUCLEOTIDE SEQUENCE [LARGE SCALE GENOMIC DNA]</scope>
    <source>
        <strain evidence="2">JCM 13671</strain>
    </source>
</reference>
<dbReference type="AlphaFoldDB" id="A0A7I7XTY9"/>
<organism evidence="2 3">
    <name type="scientific">Mycolicibacterium confluentis</name>
    <dbReference type="NCBI Taxonomy" id="28047"/>
    <lineage>
        <taxon>Bacteria</taxon>
        <taxon>Bacillati</taxon>
        <taxon>Actinomycetota</taxon>
        <taxon>Actinomycetes</taxon>
        <taxon>Mycobacteriales</taxon>
        <taxon>Mycobacteriaceae</taxon>
        <taxon>Mycolicibacterium</taxon>
    </lineage>
</organism>
<keyword evidence="2" id="KW-0378">Hydrolase</keyword>
<dbReference type="InterPro" id="IPR000073">
    <property type="entry name" value="AB_hydrolase_1"/>
</dbReference>
<feature type="domain" description="AB hydrolase-1" evidence="1">
    <location>
        <begin position="35"/>
        <end position="273"/>
    </location>
</feature>
<evidence type="ECO:0000259" key="1">
    <source>
        <dbReference type="Pfam" id="PF12697"/>
    </source>
</evidence>
<sequence length="295" mass="31450">MRKHQYRVAVDFEHKTVVVDGLVTSYLEAGTGDPVVLLHGGEFGASAELGWEHTISALAAHHRVLAPDMLGYGGSAKVLDFVDGRGMRIRHIAAFCAAMGVTSAHFVGNSMGAINLLVDTTSAMPVLPVRTMVAICGGGEIQAGDYMRALYDYDATLPAMRRIVEALFFDPRYPDDGAYVARRHESATVPGAWEAIAAARFRRPGAEPPSAASSTRAYERITVPTLVVEGAGDKLLPAGWAAEIAAQIDGARSAVVDAAGHCPQIEQPQVVNDLLLSFFAEHQDSEHNDKGARAS</sequence>